<dbReference type="AlphaFoldDB" id="A0A7S0AK39"/>
<name>A0A7S0AK39_9STRA</name>
<evidence type="ECO:0000256" key="6">
    <source>
        <dbReference type="SAM" id="MobiDB-lite"/>
    </source>
</evidence>
<evidence type="ECO:0008006" key="8">
    <source>
        <dbReference type="Google" id="ProtNLM"/>
    </source>
</evidence>
<dbReference type="GO" id="GO:0006289">
    <property type="term" value="P:nucleotide-excision repair"/>
    <property type="evidence" value="ECO:0007669"/>
    <property type="project" value="TreeGrafter"/>
</dbReference>
<dbReference type="PANTHER" id="PTHR43286:SF1">
    <property type="entry name" value="ENDONUCLEASE III-LIKE PROTEIN 1"/>
    <property type="match status" value="1"/>
</dbReference>
<dbReference type="GO" id="GO:0006285">
    <property type="term" value="P:base-excision repair, AP site formation"/>
    <property type="evidence" value="ECO:0007669"/>
    <property type="project" value="TreeGrafter"/>
</dbReference>
<dbReference type="GO" id="GO:0000703">
    <property type="term" value="F:oxidized pyrimidine nucleobase lesion DNA N-glycosylase activity"/>
    <property type="evidence" value="ECO:0007669"/>
    <property type="project" value="TreeGrafter"/>
</dbReference>
<evidence type="ECO:0000256" key="2">
    <source>
        <dbReference type="ARBA" id="ARBA00022801"/>
    </source>
</evidence>
<sequence>MPSIIPWVLDEDGSGTTRAADDSSTSSSQPCPPVPSPAVMHPYVECADGCRIGPVETVSFLCPHRDVCSGHRNLRWLRLVLYIMPSYSQVADDAKQQGSIERMMYDFWANDGGLFIGSSSEWLAVRGIGLKCGHISMFEGLGKVSGIGVDIHVWRMSMYFGWTSKMDKYNCEKSTRELESWFPRQYWGEMNELYAGLGQLLQRSQHKELVQRKLMQRARATKDKEVIRLATILFSIPEYH</sequence>
<evidence type="ECO:0000313" key="7">
    <source>
        <dbReference type="EMBL" id="CAD8365905.1"/>
    </source>
</evidence>
<accession>A0A7S0AK39</accession>
<dbReference type="PANTHER" id="PTHR43286">
    <property type="entry name" value="ENDONUCLEASE III-LIKE PROTEIN 1"/>
    <property type="match status" value="1"/>
</dbReference>
<evidence type="ECO:0000256" key="3">
    <source>
        <dbReference type="ARBA" id="ARBA00023204"/>
    </source>
</evidence>
<gene>
    <name evidence="7" type="ORF">MPOL1434_LOCUS3666</name>
</gene>
<dbReference type="GO" id="GO:0005634">
    <property type="term" value="C:nucleus"/>
    <property type="evidence" value="ECO:0007669"/>
    <property type="project" value="TreeGrafter"/>
</dbReference>
<dbReference type="Gene3D" id="1.10.1670.10">
    <property type="entry name" value="Helix-hairpin-Helix base-excision DNA repair enzymes (C-terminal)"/>
    <property type="match status" value="1"/>
</dbReference>
<keyword evidence="1" id="KW-0227">DNA damage</keyword>
<feature type="region of interest" description="Disordered" evidence="6">
    <location>
        <begin position="9"/>
        <end position="34"/>
    </location>
</feature>
<keyword evidence="2" id="KW-0378">Hydrolase</keyword>
<evidence type="ECO:0000256" key="1">
    <source>
        <dbReference type="ARBA" id="ARBA00022763"/>
    </source>
</evidence>
<dbReference type="GO" id="GO:0016829">
    <property type="term" value="F:lyase activity"/>
    <property type="evidence" value="ECO:0007669"/>
    <property type="project" value="UniProtKB-KW"/>
</dbReference>
<proteinExistence type="predicted"/>
<dbReference type="InterPro" id="IPR023170">
    <property type="entry name" value="HhH_base_excis_C"/>
</dbReference>
<evidence type="ECO:0000256" key="4">
    <source>
        <dbReference type="ARBA" id="ARBA00023239"/>
    </source>
</evidence>
<protein>
    <recommendedName>
        <fullName evidence="8">DNA-(apurinic or apyrimidinic site) lyase</fullName>
    </recommendedName>
</protein>
<organism evidence="7">
    <name type="scientific">Minutocellus polymorphus</name>
    <dbReference type="NCBI Taxonomy" id="265543"/>
    <lineage>
        <taxon>Eukaryota</taxon>
        <taxon>Sar</taxon>
        <taxon>Stramenopiles</taxon>
        <taxon>Ochrophyta</taxon>
        <taxon>Bacillariophyta</taxon>
        <taxon>Mediophyceae</taxon>
        <taxon>Cymatosirophycidae</taxon>
        <taxon>Cymatosirales</taxon>
        <taxon>Cymatosiraceae</taxon>
        <taxon>Minutocellus</taxon>
    </lineage>
</organism>
<keyword evidence="5" id="KW-0326">Glycosidase</keyword>
<dbReference type="GO" id="GO:0003906">
    <property type="term" value="F:DNA-(apurinic or apyrimidinic site) endonuclease activity"/>
    <property type="evidence" value="ECO:0007669"/>
    <property type="project" value="TreeGrafter"/>
</dbReference>
<dbReference type="SUPFAM" id="SSF48150">
    <property type="entry name" value="DNA-glycosylase"/>
    <property type="match status" value="1"/>
</dbReference>
<keyword evidence="4" id="KW-0456">Lyase</keyword>
<reference evidence="7" key="1">
    <citation type="submission" date="2021-01" db="EMBL/GenBank/DDBJ databases">
        <authorList>
            <person name="Corre E."/>
            <person name="Pelletier E."/>
            <person name="Niang G."/>
            <person name="Scheremetjew M."/>
            <person name="Finn R."/>
            <person name="Kale V."/>
            <person name="Holt S."/>
            <person name="Cochrane G."/>
            <person name="Meng A."/>
            <person name="Brown T."/>
            <person name="Cohen L."/>
        </authorList>
    </citation>
    <scope>NUCLEOTIDE SEQUENCE</scope>
    <source>
        <strain evidence="7">CCMP3303</strain>
    </source>
</reference>
<dbReference type="EMBL" id="HBEJ01006222">
    <property type="protein sequence ID" value="CAD8365905.1"/>
    <property type="molecule type" value="Transcribed_RNA"/>
</dbReference>
<evidence type="ECO:0000256" key="5">
    <source>
        <dbReference type="ARBA" id="ARBA00023295"/>
    </source>
</evidence>
<dbReference type="InterPro" id="IPR011257">
    <property type="entry name" value="DNA_glycosylase"/>
</dbReference>
<keyword evidence="3" id="KW-0234">DNA repair</keyword>